<dbReference type="Gene3D" id="3.40.50.1820">
    <property type="entry name" value="alpha/beta hydrolase"/>
    <property type="match status" value="1"/>
</dbReference>
<dbReference type="PANTHER" id="PTHR11487">
    <property type="entry name" value="THIOESTERASE"/>
    <property type="match status" value="1"/>
</dbReference>
<dbReference type="SMART" id="SM00824">
    <property type="entry name" value="PKS_TE"/>
    <property type="match status" value="1"/>
</dbReference>
<dbReference type="RefSeq" id="WP_020630029.1">
    <property type="nucleotide sequence ID" value="NZ_KB913032.1"/>
</dbReference>
<dbReference type="AlphaFoldDB" id="A0A229S2E7"/>
<name>A0A229S2E7_AMYAL</name>
<comment type="similarity">
    <text evidence="1">Belongs to the thioesterase family.</text>
</comment>
<dbReference type="InterPro" id="IPR001031">
    <property type="entry name" value="Thioesterase"/>
</dbReference>
<evidence type="ECO:0000313" key="5">
    <source>
        <dbReference type="Proteomes" id="UP000215563"/>
    </source>
</evidence>
<sequence length="248" mass="26536">MTGSWIRRFHPNQGAEARVVCLPHAGGSANFFHGLSGALAPAVEVLAVQYPGRLDRSREPLVDDIGVLADEITAALGEWAQSPLTLFGHSMGATVGFEVVRRLERDGGQVRGLFASGRRAPSCGHETPLHPGSDAEMLDSLVALGGIEPELLDFEDLVAMVVPVLRNDYRAIERYRADPGATVRCPLTVLTGDSDPAVDDEQAQAWALHATGGFTRRTFPGGHFYLKDHWPEIAGILTGHVRAAAVGS</sequence>
<dbReference type="GO" id="GO:0016787">
    <property type="term" value="F:hydrolase activity"/>
    <property type="evidence" value="ECO:0007669"/>
    <property type="project" value="UniProtKB-KW"/>
</dbReference>
<dbReference type="InterPro" id="IPR029058">
    <property type="entry name" value="AB_hydrolase_fold"/>
</dbReference>
<keyword evidence="5" id="KW-1185">Reference proteome</keyword>
<dbReference type="PANTHER" id="PTHR11487:SF0">
    <property type="entry name" value="S-ACYL FATTY ACID SYNTHASE THIOESTERASE, MEDIUM CHAIN"/>
    <property type="match status" value="1"/>
</dbReference>
<evidence type="ECO:0000256" key="1">
    <source>
        <dbReference type="ARBA" id="ARBA00007169"/>
    </source>
</evidence>
<organism evidence="4 5">
    <name type="scientific">Amycolatopsis alba DSM 44262</name>
    <dbReference type="NCBI Taxonomy" id="1125972"/>
    <lineage>
        <taxon>Bacteria</taxon>
        <taxon>Bacillati</taxon>
        <taxon>Actinomycetota</taxon>
        <taxon>Actinomycetes</taxon>
        <taxon>Pseudonocardiales</taxon>
        <taxon>Pseudonocardiaceae</taxon>
        <taxon>Amycolatopsis</taxon>
    </lineage>
</organism>
<dbReference type="Proteomes" id="UP000215563">
    <property type="component" value="Unassembled WGS sequence"/>
</dbReference>
<evidence type="ECO:0000259" key="3">
    <source>
        <dbReference type="SMART" id="SM00824"/>
    </source>
</evidence>
<dbReference type="GO" id="GO:0008610">
    <property type="term" value="P:lipid biosynthetic process"/>
    <property type="evidence" value="ECO:0007669"/>
    <property type="project" value="TreeGrafter"/>
</dbReference>
<feature type="domain" description="Thioesterase TesA-like" evidence="3">
    <location>
        <begin position="20"/>
        <end position="241"/>
    </location>
</feature>
<dbReference type="InterPro" id="IPR012223">
    <property type="entry name" value="TEII"/>
</dbReference>
<dbReference type="Pfam" id="PF00975">
    <property type="entry name" value="Thioesterase"/>
    <property type="match status" value="1"/>
</dbReference>
<evidence type="ECO:0000256" key="2">
    <source>
        <dbReference type="ARBA" id="ARBA00022801"/>
    </source>
</evidence>
<accession>A0A229S2E7</accession>
<dbReference type="SUPFAM" id="SSF53474">
    <property type="entry name" value="alpha/beta-Hydrolases"/>
    <property type="match status" value="1"/>
</dbReference>
<evidence type="ECO:0000313" key="4">
    <source>
        <dbReference type="EMBL" id="OXM53102.1"/>
    </source>
</evidence>
<comment type="caution">
    <text evidence="4">The sequence shown here is derived from an EMBL/GenBank/DDBJ whole genome shotgun (WGS) entry which is preliminary data.</text>
</comment>
<keyword evidence="2" id="KW-0378">Hydrolase</keyword>
<reference evidence="4 5" key="1">
    <citation type="submission" date="2017-07" db="EMBL/GenBank/DDBJ databases">
        <title>Amycolatopsis alba DSM 44262 Genome sequencing and assembly.</title>
        <authorList>
            <person name="Kaur N."/>
            <person name="Mayilraj S."/>
        </authorList>
    </citation>
    <scope>NUCLEOTIDE SEQUENCE [LARGE SCALE GENOMIC DNA]</scope>
    <source>
        <strain evidence="4 5">DSM 44262</strain>
    </source>
</reference>
<proteinExistence type="inferred from homology"/>
<dbReference type="EMBL" id="NMQU01000021">
    <property type="protein sequence ID" value="OXM53102.1"/>
    <property type="molecule type" value="Genomic_DNA"/>
</dbReference>
<gene>
    <name evidence="4" type="ORF">CFP75_07870</name>
</gene>
<protein>
    <submittedName>
        <fullName evidence="4">Thioesterase</fullName>
    </submittedName>
</protein>
<dbReference type="InterPro" id="IPR020802">
    <property type="entry name" value="TesA-like"/>
</dbReference>